<evidence type="ECO:0000313" key="2">
    <source>
        <dbReference type="Proteomes" id="UP001215151"/>
    </source>
</evidence>
<reference evidence="1" key="1">
    <citation type="submission" date="2022-11" db="EMBL/GenBank/DDBJ databases">
        <title>Genome Sequence of Cubamyces cubensis.</title>
        <authorList>
            <person name="Buettner E."/>
        </authorList>
    </citation>
    <scope>NUCLEOTIDE SEQUENCE</scope>
    <source>
        <strain evidence="1">MPL-01</strain>
    </source>
</reference>
<gene>
    <name evidence="1" type="ORF">ONZ51_g3584</name>
</gene>
<dbReference type="EMBL" id="JAPEVG010000063">
    <property type="protein sequence ID" value="KAJ8488442.1"/>
    <property type="molecule type" value="Genomic_DNA"/>
</dbReference>
<sequence length="207" mass="22676">MNETRQEIAYDPNWVGHLIKHIDNQREESLSLLVFDYANLGDTVARTKLAQVSSAKASLDDRFATQEALYCAGARNFCLIDVPPAHEFPKGPKTTRARTAYEAWNPLLREGAKAFIDAHPDATVIIFSSWNLFLLILADPLSYGLPCQGKSRSALFVDGFHSTSAVHAIIAKELLTSLREFAGIDSSDGGYGPTLPHSHLLPVSASH</sequence>
<dbReference type="InterPro" id="IPR036514">
    <property type="entry name" value="SGNH_hydro_sf"/>
</dbReference>
<dbReference type="Gene3D" id="3.40.50.1110">
    <property type="entry name" value="SGNH hydrolase"/>
    <property type="match status" value="1"/>
</dbReference>
<dbReference type="AlphaFoldDB" id="A0AAD7TXI5"/>
<protein>
    <submittedName>
        <fullName evidence="1">Uncharacterized protein</fullName>
    </submittedName>
</protein>
<evidence type="ECO:0000313" key="1">
    <source>
        <dbReference type="EMBL" id="KAJ8488442.1"/>
    </source>
</evidence>
<dbReference type="SUPFAM" id="SSF52266">
    <property type="entry name" value="SGNH hydrolase"/>
    <property type="match status" value="1"/>
</dbReference>
<proteinExistence type="predicted"/>
<keyword evidence="2" id="KW-1185">Reference proteome</keyword>
<name>A0AAD7TXI5_9APHY</name>
<dbReference type="Proteomes" id="UP001215151">
    <property type="component" value="Unassembled WGS sequence"/>
</dbReference>
<accession>A0AAD7TXI5</accession>
<comment type="caution">
    <text evidence="1">The sequence shown here is derived from an EMBL/GenBank/DDBJ whole genome shotgun (WGS) entry which is preliminary data.</text>
</comment>
<organism evidence="1 2">
    <name type="scientific">Trametes cubensis</name>
    <dbReference type="NCBI Taxonomy" id="1111947"/>
    <lineage>
        <taxon>Eukaryota</taxon>
        <taxon>Fungi</taxon>
        <taxon>Dikarya</taxon>
        <taxon>Basidiomycota</taxon>
        <taxon>Agaricomycotina</taxon>
        <taxon>Agaricomycetes</taxon>
        <taxon>Polyporales</taxon>
        <taxon>Polyporaceae</taxon>
        <taxon>Trametes</taxon>
    </lineage>
</organism>